<gene>
    <name evidence="10" type="primary">PanCYP22</name>
    <name evidence="10" type="ORF">PanWU01x14_243620</name>
</gene>
<keyword evidence="8" id="KW-0560">Oxidoreductase</keyword>
<dbReference type="Proteomes" id="UP000237105">
    <property type="component" value="Unassembled WGS sequence"/>
</dbReference>
<dbReference type="Gene3D" id="1.10.630.10">
    <property type="entry name" value="Cytochrome P450"/>
    <property type="match status" value="1"/>
</dbReference>
<keyword evidence="11" id="KW-1185">Reference proteome</keyword>
<dbReference type="SUPFAM" id="SSF48264">
    <property type="entry name" value="Cytochrome P450"/>
    <property type="match status" value="1"/>
</dbReference>
<sequence>MEWLAMVLGVLPLLGYLLWWWNELRYVVPLKLWDSAATAKLPPGHMGFPILGEMLTFLWYFKVLQRPDEFINTKRKKYGDGVGLYRTHLFGSPSIIACFPSVNKFVLKSDNTFLLEWPKVDLMGSTSLVAVHGKAHARLRSYVINAINRPDALRRIAVAVQPRMVAALNSWSQNGTVKAYHETRKVTFENIGQLFASLEPGPLLNTMDELIDGLVKGMRAHPFNVPGSAYHRARLCRKKLDAIFRAELEKKKDQIKVGSSTSKEDLDLMDGLMQIEDDEGNKLSDQEIIDNIVTLVVGGYVSTSLASMWALYYLAKYPNVLKMLREENMAIIRNKTGDFITSDDVSKLTYTDKVVEETIKMANITVLSFRLATNEVEYKGYKIPKGWKVILWTRYIQTNPENFEDPMCFNPDRWNEPAKPGTYQVFGGGPRLCAGNMLAKIQLSLFLHHLSTKYKWELLNPDAGIAYLPHQKPVDGVEISFSKI</sequence>
<dbReference type="GO" id="GO:0016132">
    <property type="term" value="P:brassinosteroid biosynthetic process"/>
    <property type="evidence" value="ECO:0007669"/>
    <property type="project" value="TreeGrafter"/>
</dbReference>
<evidence type="ECO:0000256" key="5">
    <source>
        <dbReference type="ARBA" id="ARBA00022989"/>
    </source>
</evidence>
<dbReference type="PROSITE" id="PS00086">
    <property type="entry name" value="CYTOCHROME_P450"/>
    <property type="match status" value="1"/>
</dbReference>
<dbReference type="PANTHER" id="PTHR24286:SF12">
    <property type="entry name" value="CYTOCHROME P450 FAMILY PROTEIN, EXPRESSED"/>
    <property type="match status" value="1"/>
</dbReference>
<dbReference type="PRINTS" id="PR00463">
    <property type="entry name" value="EP450I"/>
</dbReference>
<dbReference type="EMBL" id="JXTB01000292">
    <property type="protein sequence ID" value="PON47603.1"/>
    <property type="molecule type" value="Genomic_DNA"/>
</dbReference>
<organism evidence="10 11">
    <name type="scientific">Parasponia andersonii</name>
    <name type="common">Sponia andersonii</name>
    <dbReference type="NCBI Taxonomy" id="3476"/>
    <lineage>
        <taxon>Eukaryota</taxon>
        <taxon>Viridiplantae</taxon>
        <taxon>Streptophyta</taxon>
        <taxon>Embryophyta</taxon>
        <taxon>Tracheophyta</taxon>
        <taxon>Spermatophyta</taxon>
        <taxon>Magnoliopsida</taxon>
        <taxon>eudicotyledons</taxon>
        <taxon>Gunneridae</taxon>
        <taxon>Pentapetalae</taxon>
        <taxon>rosids</taxon>
        <taxon>fabids</taxon>
        <taxon>Rosales</taxon>
        <taxon>Cannabaceae</taxon>
        <taxon>Parasponia</taxon>
    </lineage>
</organism>
<feature type="binding site" description="axial binding residue" evidence="7">
    <location>
        <position position="433"/>
    </location>
    <ligand>
        <name>heme</name>
        <dbReference type="ChEBI" id="CHEBI:30413"/>
    </ligand>
    <ligandPart>
        <name>Fe</name>
        <dbReference type="ChEBI" id="CHEBI:18248"/>
    </ligandPart>
</feature>
<dbReference type="GO" id="GO:0004497">
    <property type="term" value="F:monooxygenase activity"/>
    <property type="evidence" value="ECO:0007669"/>
    <property type="project" value="UniProtKB-KW"/>
</dbReference>
<keyword evidence="5 9" id="KW-1133">Transmembrane helix</keyword>
<dbReference type="GO" id="GO:0016020">
    <property type="term" value="C:membrane"/>
    <property type="evidence" value="ECO:0007669"/>
    <property type="project" value="UniProtKB-SubCell"/>
</dbReference>
<dbReference type="Pfam" id="PF00067">
    <property type="entry name" value="p450"/>
    <property type="match status" value="1"/>
</dbReference>
<proteinExistence type="inferred from homology"/>
<evidence type="ECO:0000256" key="9">
    <source>
        <dbReference type="SAM" id="Phobius"/>
    </source>
</evidence>
<dbReference type="GO" id="GO:0005506">
    <property type="term" value="F:iron ion binding"/>
    <property type="evidence" value="ECO:0007669"/>
    <property type="project" value="InterPro"/>
</dbReference>
<evidence type="ECO:0000256" key="3">
    <source>
        <dbReference type="ARBA" id="ARBA00022692"/>
    </source>
</evidence>
<feature type="transmembrane region" description="Helical" evidence="9">
    <location>
        <begin position="5"/>
        <end position="22"/>
    </location>
</feature>
<accession>A0A2P5BFP1</accession>
<evidence type="ECO:0000313" key="10">
    <source>
        <dbReference type="EMBL" id="PON47603.1"/>
    </source>
</evidence>
<dbReference type="PANTHER" id="PTHR24286">
    <property type="entry name" value="CYTOCHROME P450 26"/>
    <property type="match status" value="1"/>
</dbReference>
<dbReference type="GO" id="GO:0016705">
    <property type="term" value="F:oxidoreductase activity, acting on paired donors, with incorporation or reduction of molecular oxygen"/>
    <property type="evidence" value="ECO:0007669"/>
    <property type="project" value="InterPro"/>
</dbReference>
<evidence type="ECO:0000313" key="11">
    <source>
        <dbReference type="Proteomes" id="UP000237105"/>
    </source>
</evidence>
<reference evidence="11" key="1">
    <citation type="submission" date="2016-06" db="EMBL/GenBank/DDBJ databases">
        <title>Parallel loss of symbiosis genes in relatives of nitrogen-fixing non-legume Parasponia.</title>
        <authorList>
            <person name="Van Velzen R."/>
            <person name="Holmer R."/>
            <person name="Bu F."/>
            <person name="Rutten L."/>
            <person name="Van Zeijl A."/>
            <person name="Liu W."/>
            <person name="Santuari L."/>
            <person name="Cao Q."/>
            <person name="Sharma T."/>
            <person name="Shen D."/>
            <person name="Roswanjaya Y."/>
            <person name="Wardhani T."/>
            <person name="Kalhor M.S."/>
            <person name="Jansen J."/>
            <person name="Van den Hoogen J."/>
            <person name="Gungor B."/>
            <person name="Hartog M."/>
            <person name="Hontelez J."/>
            <person name="Verver J."/>
            <person name="Yang W.-C."/>
            <person name="Schijlen E."/>
            <person name="Repin R."/>
            <person name="Schilthuizen M."/>
            <person name="Schranz E."/>
            <person name="Heidstra R."/>
            <person name="Miyata K."/>
            <person name="Fedorova E."/>
            <person name="Kohlen W."/>
            <person name="Bisseling T."/>
            <person name="Smit S."/>
            <person name="Geurts R."/>
        </authorList>
    </citation>
    <scope>NUCLEOTIDE SEQUENCE [LARGE SCALE GENOMIC DNA]</scope>
    <source>
        <strain evidence="11">cv. WU1-14</strain>
    </source>
</reference>
<dbReference type="GO" id="GO:0016125">
    <property type="term" value="P:sterol metabolic process"/>
    <property type="evidence" value="ECO:0007669"/>
    <property type="project" value="TreeGrafter"/>
</dbReference>
<dbReference type="OrthoDB" id="2789670at2759"/>
<dbReference type="GO" id="GO:0010268">
    <property type="term" value="P:brassinosteroid homeostasis"/>
    <property type="evidence" value="ECO:0007669"/>
    <property type="project" value="TreeGrafter"/>
</dbReference>
<name>A0A2P5BFP1_PARAD</name>
<dbReference type="InterPro" id="IPR002401">
    <property type="entry name" value="Cyt_P450_E_grp-I"/>
</dbReference>
<dbReference type="PRINTS" id="PR00385">
    <property type="entry name" value="P450"/>
</dbReference>
<evidence type="ECO:0000256" key="8">
    <source>
        <dbReference type="RuleBase" id="RU000461"/>
    </source>
</evidence>
<dbReference type="InterPro" id="IPR001128">
    <property type="entry name" value="Cyt_P450"/>
</dbReference>
<dbReference type="GO" id="GO:0020037">
    <property type="term" value="F:heme binding"/>
    <property type="evidence" value="ECO:0007669"/>
    <property type="project" value="InterPro"/>
</dbReference>
<dbReference type="InterPro" id="IPR036396">
    <property type="entry name" value="Cyt_P450_sf"/>
</dbReference>
<evidence type="ECO:0000256" key="6">
    <source>
        <dbReference type="ARBA" id="ARBA00023004"/>
    </source>
</evidence>
<dbReference type="AlphaFoldDB" id="A0A2P5BFP1"/>
<evidence type="ECO:0000256" key="1">
    <source>
        <dbReference type="ARBA" id="ARBA00004167"/>
    </source>
</evidence>
<evidence type="ECO:0000256" key="4">
    <source>
        <dbReference type="ARBA" id="ARBA00022723"/>
    </source>
</evidence>
<keyword evidence="8" id="KW-0503">Monooxygenase</keyword>
<dbReference type="STRING" id="3476.A0A2P5BFP1"/>
<comment type="caution">
    <text evidence="10">The sequence shown here is derived from an EMBL/GenBank/DDBJ whole genome shotgun (WGS) entry which is preliminary data.</text>
</comment>
<keyword evidence="6 7" id="KW-0408">Iron</keyword>
<keyword evidence="4 7" id="KW-0479">Metal-binding</keyword>
<evidence type="ECO:0000256" key="7">
    <source>
        <dbReference type="PIRSR" id="PIRSR602401-1"/>
    </source>
</evidence>
<keyword evidence="7 8" id="KW-0349">Heme</keyword>
<comment type="subcellular location">
    <subcellularLocation>
        <location evidence="1">Membrane</location>
        <topology evidence="1">Single-pass membrane protein</topology>
    </subcellularLocation>
</comment>
<keyword evidence="9" id="KW-0472">Membrane</keyword>
<keyword evidence="3 9" id="KW-0812">Transmembrane</keyword>
<comment type="similarity">
    <text evidence="2 8">Belongs to the cytochrome P450 family.</text>
</comment>
<feature type="transmembrane region" description="Helical" evidence="9">
    <location>
        <begin position="292"/>
        <end position="315"/>
    </location>
</feature>
<evidence type="ECO:0000256" key="2">
    <source>
        <dbReference type="ARBA" id="ARBA00010617"/>
    </source>
</evidence>
<dbReference type="InterPro" id="IPR017972">
    <property type="entry name" value="Cyt_P450_CS"/>
</dbReference>
<protein>
    <submittedName>
        <fullName evidence="10">Cytochrome P450</fullName>
    </submittedName>
</protein>
<comment type="cofactor">
    <cofactor evidence="7">
        <name>heme</name>
        <dbReference type="ChEBI" id="CHEBI:30413"/>
    </cofactor>
</comment>